<dbReference type="GO" id="GO:0004497">
    <property type="term" value="F:monooxygenase activity"/>
    <property type="evidence" value="ECO:0007669"/>
    <property type="project" value="UniProtKB-KW"/>
</dbReference>
<evidence type="ECO:0000313" key="2">
    <source>
        <dbReference type="EMBL" id="MFD2143242.1"/>
    </source>
</evidence>
<dbReference type="EC" id="1.-.-.-" evidence="2"/>
<evidence type="ECO:0000259" key="1">
    <source>
        <dbReference type="PROSITE" id="PS51725"/>
    </source>
</evidence>
<dbReference type="Gene3D" id="3.30.70.100">
    <property type="match status" value="1"/>
</dbReference>
<organism evidence="2 3">
    <name type="scientific">Ancylobacter oerskovii</name>
    <dbReference type="NCBI Taxonomy" id="459519"/>
    <lineage>
        <taxon>Bacteria</taxon>
        <taxon>Pseudomonadati</taxon>
        <taxon>Pseudomonadota</taxon>
        <taxon>Alphaproteobacteria</taxon>
        <taxon>Hyphomicrobiales</taxon>
        <taxon>Xanthobacteraceae</taxon>
        <taxon>Ancylobacter</taxon>
    </lineage>
</organism>
<keyword evidence="3" id="KW-1185">Reference proteome</keyword>
<dbReference type="RefSeq" id="WP_213355705.1">
    <property type="nucleotide sequence ID" value="NZ_JAHBGB010000044.1"/>
</dbReference>
<keyword evidence="2" id="KW-0560">Oxidoreductase</keyword>
<gene>
    <name evidence="2" type="ORF">ACFSNC_22780</name>
</gene>
<sequence>MYGLIGRMIAAPGKREELLGILLAEIAPMPGCRSYVVARDPSHADALWITEAWTDKESHAASLALPSVQATIARAQPLIAGFDNRHETEPLGGIGV</sequence>
<accession>A0ABW4Z3Q1</accession>
<keyword evidence="2" id="KW-0503">Monooxygenase</keyword>
<dbReference type="InterPro" id="IPR011008">
    <property type="entry name" value="Dimeric_a/b-barrel"/>
</dbReference>
<proteinExistence type="predicted"/>
<reference evidence="3" key="1">
    <citation type="journal article" date="2019" name="Int. J. Syst. Evol. Microbiol.">
        <title>The Global Catalogue of Microorganisms (GCM) 10K type strain sequencing project: providing services to taxonomists for standard genome sequencing and annotation.</title>
        <authorList>
            <consortium name="The Broad Institute Genomics Platform"/>
            <consortium name="The Broad Institute Genome Sequencing Center for Infectious Disease"/>
            <person name="Wu L."/>
            <person name="Ma J."/>
        </authorList>
    </citation>
    <scope>NUCLEOTIDE SEQUENCE [LARGE SCALE GENOMIC DNA]</scope>
    <source>
        <strain evidence="3">CCM 7435</strain>
    </source>
</reference>
<evidence type="ECO:0000313" key="3">
    <source>
        <dbReference type="Proteomes" id="UP001597299"/>
    </source>
</evidence>
<dbReference type="InterPro" id="IPR007138">
    <property type="entry name" value="ABM_dom"/>
</dbReference>
<protein>
    <submittedName>
        <fullName evidence="2">Quinol monooxygenase</fullName>
        <ecNumber evidence="2">1.-.-.-</ecNumber>
    </submittedName>
</protein>
<dbReference type="Pfam" id="PF03992">
    <property type="entry name" value="ABM"/>
    <property type="match status" value="1"/>
</dbReference>
<name>A0ABW4Z3Q1_9HYPH</name>
<dbReference type="EMBL" id="JBHUHD010000001">
    <property type="protein sequence ID" value="MFD2143242.1"/>
    <property type="molecule type" value="Genomic_DNA"/>
</dbReference>
<dbReference type="Proteomes" id="UP001597299">
    <property type="component" value="Unassembled WGS sequence"/>
</dbReference>
<dbReference type="SUPFAM" id="SSF54909">
    <property type="entry name" value="Dimeric alpha+beta barrel"/>
    <property type="match status" value="1"/>
</dbReference>
<comment type="caution">
    <text evidence="2">The sequence shown here is derived from an EMBL/GenBank/DDBJ whole genome shotgun (WGS) entry which is preliminary data.</text>
</comment>
<feature type="domain" description="ABM" evidence="1">
    <location>
        <begin position="2"/>
        <end position="88"/>
    </location>
</feature>
<dbReference type="PROSITE" id="PS51725">
    <property type="entry name" value="ABM"/>
    <property type="match status" value="1"/>
</dbReference>